<accession>A0ACB9N4R2</accession>
<reference evidence="2" key="1">
    <citation type="journal article" date="2023" name="Front. Plant Sci.">
        <title>Chromosomal-level genome assembly of Melastoma candidum provides insights into trichome evolution.</title>
        <authorList>
            <person name="Zhong Y."/>
            <person name="Wu W."/>
            <person name="Sun C."/>
            <person name="Zou P."/>
            <person name="Liu Y."/>
            <person name="Dai S."/>
            <person name="Zhou R."/>
        </authorList>
    </citation>
    <scope>NUCLEOTIDE SEQUENCE [LARGE SCALE GENOMIC DNA]</scope>
</reference>
<evidence type="ECO:0000313" key="2">
    <source>
        <dbReference type="Proteomes" id="UP001057402"/>
    </source>
</evidence>
<evidence type="ECO:0000313" key="1">
    <source>
        <dbReference type="EMBL" id="KAI4330669.1"/>
    </source>
</evidence>
<comment type="caution">
    <text evidence="1">The sequence shown here is derived from an EMBL/GenBank/DDBJ whole genome shotgun (WGS) entry which is preliminary data.</text>
</comment>
<proteinExistence type="predicted"/>
<name>A0ACB9N4R2_9MYRT</name>
<protein>
    <submittedName>
        <fullName evidence="1">Uncharacterized protein</fullName>
    </submittedName>
</protein>
<dbReference type="EMBL" id="CM042887">
    <property type="protein sequence ID" value="KAI4330669.1"/>
    <property type="molecule type" value="Genomic_DNA"/>
</dbReference>
<gene>
    <name evidence="1" type="ORF">MLD38_028932</name>
</gene>
<dbReference type="Proteomes" id="UP001057402">
    <property type="component" value="Chromosome 8"/>
</dbReference>
<keyword evidence="2" id="KW-1185">Reference proteome</keyword>
<organism evidence="1 2">
    <name type="scientific">Melastoma candidum</name>
    <dbReference type="NCBI Taxonomy" id="119954"/>
    <lineage>
        <taxon>Eukaryota</taxon>
        <taxon>Viridiplantae</taxon>
        <taxon>Streptophyta</taxon>
        <taxon>Embryophyta</taxon>
        <taxon>Tracheophyta</taxon>
        <taxon>Spermatophyta</taxon>
        <taxon>Magnoliopsida</taxon>
        <taxon>eudicotyledons</taxon>
        <taxon>Gunneridae</taxon>
        <taxon>Pentapetalae</taxon>
        <taxon>rosids</taxon>
        <taxon>malvids</taxon>
        <taxon>Myrtales</taxon>
        <taxon>Melastomataceae</taxon>
        <taxon>Melastomatoideae</taxon>
        <taxon>Melastomateae</taxon>
        <taxon>Melastoma</taxon>
    </lineage>
</organism>
<sequence length="1213" mass="133157">MYGGSSSKLKRPNAAGVSSRLSLGGGGANQKRFHGAPPPRPTSSRVQGGPRNGNPGERASGGGGVDEAFNLVSGKDAVAFAAIIRLTPDLVEEIKRLEGQGGKARIKFDANENNTSGNVIEAGGREYRFTWSREFGELCDIYEETQRGVDGTGLLVESGSAWRKINVQRVLDESTKKHVKMRSEEAAKISKSRKAIVLEPGNPSMKSQIKQLAAVEVNPRRMHFLQKKEPPSKKQKVGPSSVSLNGPSKPTLKPGSSLPAKPFAKGNSRLSASPLPSPSHQSGAIVSPYKMESTSHRNVVADDATRSHPVSKDSAATFQREPSKGSQERLGPFDQYGDRPMDLRNSLIRLLKENPKGMSFEALENATGGTITASGKKIEPILKKITTYQPPGRYLLKSGVELDSFQRPSPGSGSSPEDNQNLEPSSELNAVKSPSTDGGTVEKIEVHAPLAESNFSPGPHLDASENIDIERNSPDNFGNKKESENSEGQARSSSDSGSDSDSDSESHSSDSRSDSGSPSGSRSRTRSRSRSQAGSGSSSDSDSDASSNSRQGSDVDVDITPSDDEKVHKPKLQNSGPGFASPVVGRFRHDSGDEHQDGHASDIVDKENDFVDTAPSVEEKASEEQGLERVSEEFHRFSPDENELFKRQHFIGSLFDERQPAFKESSKCERSSNNEKNPSKSGRGEPQHTDMKSEMTKKLNADSMTQTSTPEGSKPEHHFGSRGLSPVKFSGSVYESPLCQTVNNAEWDTFKDVGFQKSHNQVTSGKSSSSSQQTGRRSSDKGLQLRSHDSGGKNSRHADSINYGSKVKQKRSDFHEGIRMQKENFGQDDFTDSLNSEKVLRGMREGSGDKDLMSIVAEPVQPKRSELVAKSKEMGHNTVSHPGPSRKGHDGIATDKGPGGRGPIIQRELSDLELGELREPVLEVTAPSKQFERNRDSLKFDSSRGKPLGKASLDPGKIPAFNTSAKIQSMLVSSRKRPLEQRDDNQPVSHLESQRPSRVDSSEVNLPIKDLSKLAKNEAGAMIGLTSEETGNNLKVPSVNGVHRFDPKWGLTSQIQKESRLQNCNNAATSVNRQKDLDSQALQRVRESSSDNSSCSYTKFEKDKPELKGRIKDFSQYKEYIQEYKDKYESYRSLNKILENYRNQFQKIGNDLESARGRGDIEKYNKILARLRDSYRKCGSRHKRLKKIFLVLHEELEHLKRMIREFVATHSKD</sequence>